<dbReference type="SUPFAM" id="SSF69572">
    <property type="entry name" value="Activating enzymes of the ubiquitin-like proteins"/>
    <property type="match status" value="1"/>
</dbReference>
<gene>
    <name evidence="3" type="ORF">E0485_14945</name>
</gene>
<dbReference type="PANTHER" id="PTHR10953:SF102">
    <property type="entry name" value="ADENYLYLTRANSFERASE AND SULFURTRANSFERASE MOCS3"/>
    <property type="match status" value="1"/>
</dbReference>
<dbReference type="PANTHER" id="PTHR10953">
    <property type="entry name" value="UBIQUITIN-ACTIVATING ENZYME E1"/>
    <property type="match status" value="1"/>
</dbReference>
<comment type="caution">
    <text evidence="3">The sequence shown here is derived from an EMBL/GenBank/DDBJ whole genome shotgun (WGS) entry which is preliminary data.</text>
</comment>
<dbReference type="GO" id="GO:0004792">
    <property type="term" value="F:thiosulfate-cyanide sulfurtransferase activity"/>
    <property type="evidence" value="ECO:0007669"/>
    <property type="project" value="TreeGrafter"/>
</dbReference>
<dbReference type="Gene3D" id="3.40.50.720">
    <property type="entry name" value="NAD(P)-binding Rossmann-like Domain"/>
    <property type="match status" value="1"/>
</dbReference>
<dbReference type="GO" id="GO:0008641">
    <property type="term" value="F:ubiquitin-like modifier activating enzyme activity"/>
    <property type="evidence" value="ECO:0007669"/>
    <property type="project" value="InterPro"/>
</dbReference>
<dbReference type="AlphaFoldDB" id="A0A4R4EDW4"/>
<dbReference type="InterPro" id="IPR000594">
    <property type="entry name" value="ThiF_NAD_FAD-bd"/>
</dbReference>
<dbReference type="EMBL" id="SKFG01000014">
    <property type="protein sequence ID" value="TCZ76195.1"/>
    <property type="molecule type" value="Genomic_DNA"/>
</dbReference>
<evidence type="ECO:0000313" key="4">
    <source>
        <dbReference type="Proteomes" id="UP000295418"/>
    </source>
</evidence>
<evidence type="ECO:0000259" key="2">
    <source>
        <dbReference type="Pfam" id="PF00899"/>
    </source>
</evidence>
<accession>A0A4R4EDW4</accession>
<comment type="similarity">
    <text evidence="1">Belongs to the HesA/MoeB/ThiF family.</text>
</comment>
<keyword evidence="3" id="KW-0548">Nucleotidyltransferase</keyword>
<dbReference type="InterPro" id="IPR045886">
    <property type="entry name" value="ThiF/MoeB/HesA"/>
</dbReference>
<name>A0A4R4EDW4_9BACL</name>
<evidence type="ECO:0000313" key="3">
    <source>
        <dbReference type="EMBL" id="TCZ76195.1"/>
    </source>
</evidence>
<organism evidence="3 4">
    <name type="scientific">Paenibacillus albiflavus</name>
    <dbReference type="NCBI Taxonomy" id="2545760"/>
    <lineage>
        <taxon>Bacteria</taxon>
        <taxon>Bacillati</taxon>
        <taxon>Bacillota</taxon>
        <taxon>Bacilli</taxon>
        <taxon>Bacillales</taxon>
        <taxon>Paenibacillaceae</taxon>
        <taxon>Paenibacillus</taxon>
    </lineage>
</organism>
<keyword evidence="3" id="KW-0808">Transferase</keyword>
<dbReference type="InterPro" id="IPR035985">
    <property type="entry name" value="Ubiquitin-activating_enz"/>
</dbReference>
<dbReference type="OrthoDB" id="9804286at2"/>
<protein>
    <submittedName>
        <fullName evidence="3">Thiazole biosynthesis adenylyltransferase ThiF</fullName>
    </submittedName>
</protein>
<proteinExistence type="inferred from homology"/>
<dbReference type="Proteomes" id="UP000295418">
    <property type="component" value="Unassembled WGS sequence"/>
</dbReference>
<reference evidence="3 4" key="1">
    <citation type="submission" date="2019-03" db="EMBL/GenBank/DDBJ databases">
        <authorList>
            <person name="Kim M.K.M."/>
        </authorList>
    </citation>
    <scope>NUCLEOTIDE SEQUENCE [LARGE SCALE GENOMIC DNA]</scope>
    <source>
        <strain evidence="3 4">18JY21-1</strain>
    </source>
</reference>
<sequence>MNFTDPRYERQIRFAGIGEIGQRKLSESRVAIVGLGALGTMLADQLVRAGIGYIRIIDRDYVEISNLQRQTLYNEQDAKEGTPKAIAAAKKLASVNSLVQIDPHVVDLNPFNAEHLLSDVELILDGSDNFAVRYLINDIALKFNIPWIYGAAVASRGVSYTIIPHLTPCLRCLFPEPPAAGIAETCDTAGIIATASHTVASHQVTEAFKLLINKPEVLNRTMVHFDLWHNHTYAVDVANAHQPNCPACGQHQYDYLEANNYADTIITLCGRNSVQILPISPAALSLEEWEAKLSRIGSVTRNTYLLKFSPDPEIVITLFQDGRVIIQGVTDHIAAKSLYAKYIGT</sequence>
<dbReference type="Pfam" id="PF00899">
    <property type="entry name" value="ThiF"/>
    <property type="match status" value="1"/>
</dbReference>
<dbReference type="FunFam" id="3.40.50.720:FF:000080">
    <property type="entry name" value="Thiazole biosynthesis adenylyltransferase ThiF"/>
    <property type="match status" value="1"/>
</dbReference>
<dbReference type="GO" id="GO:0016779">
    <property type="term" value="F:nucleotidyltransferase activity"/>
    <property type="evidence" value="ECO:0007669"/>
    <property type="project" value="UniProtKB-KW"/>
</dbReference>
<dbReference type="GO" id="GO:0005829">
    <property type="term" value="C:cytosol"/>
    <property type="evidence" value="ECO:0007669"/>
    <property type="project" value="TreeGrafter"/>
</dbReference>
<dbReference type="CDD" id="cd00757">
    <property type="entry name" value="ThiF_MoeB_HesA_family"/>
    <property type="match status" value="1"/>
</dbReference>
<dbReference type="GO" id="GO:0008146">
    <property type="term" value="F:sulfotransferase activity"/>
    <property type="evidence" value="ECO:0007669"/>
    <property type="project" value="TreeGrafter"/>
</dbReference>
<feature type="domain" description="THIF-type NAD/FAD binding fold" evidence="2">
    <location>
        <begin position="8"/>
        <end position="246"/>
    </location>
</feature>
<keyword evidence="4" id="KW-1185">Reference proteome</keyword>
<evidence type="ECO:0000256" key="1">
    <source>
        <dbReference type="ARBA" id="ARBA00009919"/>
    </source>
</evidence>